<dbReference type="PIRSF" id="PIRSF039090">
    <property type="entry name" value="Flis"/>
    <property type="match status" value="1"/>
</dbReference>
<accession>A0ABY1NFW1</accession>
<dbReference type="PANTHER" id="PTHR34773:SF1">
    <property type="entry name" value="FLAGELLAR SECRETION CHAPERONE FLIS"/>
    <property type="match status" value="1"/>
</dbReference>
<keyword evidence="6" id="KW-0966">Cell projection</keyword>
<gene>
    <name evidence="6" type="ORF">SAMN06265339_0420</name>
</gene>
<evidence type="ECO:0000256" key="4">
    <source>
        <dbReference type="ARBA" id="ARBA00022795"/>
    </source>
</evidence>
<dbReference type="InterPro" id="IPR003713">
    <property type="entry name" value="FliS"/>
</dbReference>
<proteinExistence type="inferred from homology"/>
<dbReference type="PANTHER" id="PTHR34773">
    <property type="entry name" value="FLAGELLAR SECRETION CHAPERONE FLIS"/>
    <property type="match status" value="1"/>
</dbReference>
<evidence type="ECO:0000256" key="3">
    <source>
        <dbReference type="ARBA" id="ARBA00022490"/>
    </source>
</evidence>
<dbReference type="CDD" id="cd16098">
    <property type="entry name" value="FliS"/>
    <property type="match status" value="1"/>
</dbReference>
<evidence type="ECO:0000256" key="5">
    <source>
        <dbReference type="ARBA" id="ARBA00023186"/>
    </source>
</evidence>
<evidence type="ECO:0000313" key="6">
    <source>
        <dbReference type="EMBL" id="SMP06911.1"/>
    </source>
</evidence>
<sequence length="120" mass="13528">MNVNPYLKMQVETASPVEHVILLYEKVILLLKEAIEAIEEGDVQAKVDAIVKADRIIRVLNNSLDMEKGGEIAENLRKLYDFILDSLVIANGKNDKRLLNDLIGILTTLKEGWEGIKNRV</sequence>
<evidence type="ECO:0000313" key="7">
    <source>
        <dbReference type="Proteomes" id="UP001157911"/>
    </source>
</evidence>
<name>A0ABY1NFW1_9BACT</name>
<comment type="subcellular location">
    <subcellularLocation>
        <location evidence="1">Cytoplasm</location>
        <location evidence="1">Cytosol</location>
    </subcellularLocation>
</comment>
<dbReference type="RefSeq" id="WP_283399925.1">
    <property type="nucleotide sequence ID" value="NZ_FXUB01000001.1"/>
</dbReference>
<evidence type="ECO:0000256" key="2">
    <source>
        <dbReference type="ARBA" id="ARBA00008787"/>
    </source>
</evidence>
<reference evidence="6 7" key="1">
    <citation type="submission" date="2017-05" db="EMBL/GenBank/DDBJ databases">
        <authorList>
            <person name="Varghese N."/>
            <person name="Submissions S."/>
        </authorList>
    </citation>
    <scope>NUCLEOTIDE SEQUENCE [LARGE SCALE GENOMIC DNA]</scope>
    <source>
        <strain evidence="6 7">DSM 15522</strain>
    </source>
</reference>
<keyword evidence="7" id="KW-1185">Reference proteome</keyword>
<keyword evidence="4" id="KW-1005">Bacterial flagellum biogenesis</keyword>
<dbReference type="EMBL" id="FXUB01000001">
    <property type="protein sequence ID" value="SMP06911.1"/>
    <property type="molecule type" value="Genomic_DNA"/>
</dbReference>
<keyword evidence="6" id="KW-0282">Flagellum</keyword>
<organism evidence="6 7">
    <name type="scientific">Desulfurobacterium pacificum</name>
    <dbReference type="NCBI Taxonomy" id="240166"/>
    <lineage>
        <taxon>Bacteria</taxon>
        <taxon>Pseudomonadati</taxon>
        <taxon>Aquificota</taxon>
        <taxon>Aquificia</taxon>
        <taxon>Desulfurobacteriales</taxon>
        <taxon>Desulfurobacteriaceae</taxon>
        <taxon>Desulfurobacterium</taxon>
    </lineage>
</organism>
<dbReference type="InterPro" id="IPR036584">
    <property type="entry name" value="FliS_sf"/>
</dbReference>
<protein>
    <submittedName>
        <fullName evidence="6">Flagellar protein FliS</fullName>
    </submittedName>
</protein>
<comment type="caution">
    <text evidence="6">The sequence shown here is derived from an EMBL/GenBank/DDBJ whole genome shotgun (WGS) entry which is preliminary data.</text>
</comment>
<dbReference type="NCBIfam" id="TIGR00208">
    <property type="entry name" value="fliS"/>
    <property type="match status" value="1"/>
</dbReference>
<keyword evidence="6" id="KW-0969">Cilium</keyword>
<evidence type="ECO:0000256" key="1">
    <source>
        <dbReference type="ARBA" id="ARBA00004514"/>
    </source>
</evidence>
<keyword evidence="5" id="KW-0143">Chaperone</keyword>
<dbReference type="Proteomes" id="UP001157911">
    <property type="component" value="Unassembled WGS sequence"/>
</dbReference>
<keyword evidence="3" id="KW-0963">Cytoplasm</keyword>
<dbReference type="Gene3D" id="1.20.120.340">
    <property type="entry name" value="Flagellar protein FliS"/>
    <property type="match status" value="1"/>
</dbReference>
<dbReference type="SUPFAM" id="SSF101116">
    <property type="entry name" value="Flagellar export chaperone FliS"/>
    <property type="match status" value="1"/>
</dbReference>
<dbReference type="Pfam" id="PF02561">
    <property type="entry name" value="FliS"/>
    <property type="match status" value="1"/>
</dbReference>
<comment type="similarity">
    <text evidence="2">Belongs to the FliS family.</text>
</comment>